<dbReference type="InterPro" id="IPR024645">
    <property type="entry name" value="Mitochondr_Som1"/>
</dbReference>
<organism evidence="2 3">
    <name type="scientific">Colletotrichum sojae</name>
    <dbReference type="NCBI Taxonomy" id="2175907"/>
    <lineage>
        <taxon>Eukaryota</taxon>
        <taxon>Fungi</taxon>
        <taxon>Dikarya</taxon>
        <taxon>Ascomycota</taxon>
        <taxon>Pezizomycotina</taxon>
        <taxon>Sordariomycetes</taxon>
        <taxon>Hypocreomycetidae</taxon>
        <taxon>Glomerellales</taxon>
        <taxon>Glomerellaceae</taxon>
        <taxon>Colletotrichum</taxon>
        <taxon>Colletotrichum orchidearum species complex</taxon>
    </lineage>
</organism>
<sequence length="133" mass="15057">MTPPCVVFPASELRLHVQADIKGKKRKVEGGGDVDLSKCALQVMTQWRCFVENPGDRDSPVGCWPIQRLFRQCQDKRGRFTVETTPWEQLSSTAQPCSEQMVPESPPGHGVGDNRGSGQRTYHEWSQAWEDER</sequence>
<feature type="compositionally biased region" description="Polar residues" evidence="1">
    <location>
        <begin position="89"/>
        <end position="98"/>
    </location>
</feature>
<dbReference type="GO" id="GO:0042720">
    <property type="term" value="C:mitochondrial inner membrane peptidase complex"/>
    <property type="evidence" value="ECO:0007669"/>
    <property type="project" value="InterPro"/>
</dbReference>
<gene>
    <name evidence="2" type="ORF">CSOJ01_13340</name>
</gene>
<evidence type="ECO:0000313" key="3">
    <source>
        <dbReference type="Proteomes" id="UP000652219"/>
    </source>
</evidence>
<proteinExistence type="predicted"/>
<name>A0A8H6ITJ7_9PEZI</name>
<protein>
    <submittedName>
        <fullName evidence="2">Uncharacterized protein</fullName>
    </submittedName>
</protein>
<keyword evidence="3" id="KW-1185">Reference proteome</keyword>
<dbReference type="Pfam" id="PF11093">
    <property type="entry name" value="Mitochondr_Som1"/>
    <property type="match status" value="1"/>
</dbReference>
<dbReference type="EMBL" id="WIGN01000382">
    <property type="protein sequence ID" value="KAF6795871.1"/>
    <property type="molecule type" value="Genomic_DNA"/>
</dbReference>
<dbReference type="AlphaFoldDB" id="A0A8H6ITJ7"/>
<feature type="region of interest" description="Disordered" evidence="1">
    <location>
        <begin position="89"/>
        <end position="133"/>
    </location>
</feature>
<reference evidence="2 3" key="1">
    <citation type="journal article" date="2020" name="Phytopathology">
        <title>Genome Sequence Resources of Colletotrichum truncatum, C. plurivorum, C. musicola, and C. sojae: Four Species Pathogenic to Soybean (Glycine max).</title>
        <authorList>
            <person name="Rogerio F."/>
            <person name="Boufleur T.R."/>
            <person name="Ciampi-Guillardi M."/>
            <person name="Sukno S.A."/>
            <person name="Thon M.R."/>
            <person name="Massola Junior N.S."/>
            <person name="Baroncelli R."/>
        </authorList>
    </citation>
    <scope>NUCLEOTIDE SEQUENCE [LARGE SCALE GENOMIC DNA]</scope>
    <source>
        <strain evidence="2 3">LFN0009</strain>
    </source>
</reference>
<evidence type="ECO:0000313" key="2">
    <source>
        <dbReference type="EMBL" id="KAF6795871.1"/>
    </source>
</evidence>
<dbReference type="Proteomes" id="UP000652219">
    <property type="component" value="Unassembled WGS sequence"/>
</dbReference>
<evidence type="ECO:0000256" key="1">
    <source>
        <dbReference type="SAM" id="MobiDB-lite"/>
    </source>
</evidence>
<comment type="caution">
    <text evidence="2">The sequence shown here is derived from an EMBL/GenBank/DDBJ whole genome shotgun (WGS) entry which is preliminary data.</text>
</comment>
<accession>A0A8H6ITJ7</accession>